<evidence type="ECO:0000256" key="9">
    <source>
        <dbReference type="ARBA" id="ARBA00022771"/>
    </source>
</evidence>
<evidence type="ECO:0000313" key="19">
    <source>
        <dbReference type="EMBL" id="RUS73740.1"/>
    </source>
</evidence>
<dbReference type="InterPro" id="IPR035441">
    <property type="entry name" value="TFIIS/LEDGF_dom_sf"/>
</dbReference>
<evidence type="ECO:0000259" key="17">
    <source>
        <dbReference type="PROSITE" id="PS50103"/>
    </source>
</evidence>
<evidence type="ECO:0000256" key="2">
    <source>
        <dbReference type="ARBA" id="ARBA00004286"/>
    </source>
</evidence>
<sequence>MPPIDPQQLLRALGPLLTDQGGIKGAQAALQIASLMKDASKLVSKCVYLNILRVTESEEAFTKFVEVGGWDTLNAWLDVARTENNSPLLGELLEVYLRIPVTVALLKQNSAAKTIKKMQGKTDNDKLKKLSTELVDVWMKTIRGQNVGTDADLDDKKKKKKHKDKDSEKEKDKDYEKDRDKNHRDSKKGKEEKENNDRHRSRDKDSKERDTQDSNRDRKDRDRHKDKDRSHRDKSKDSSSKSSSSSSSSSSSQNKHKETISNSSKKSAAEDSKATSAEKSKSASTEEESHRRLKTVKAIGSRIRSTGLFDDDEEEMDIVKKPVDKTAAKRISNLESKGEESSEKKPRLHLNMPAMSSSGLTSSTTTPPEIMHGRIKIIPPKKPPAHEIQESNVFMAALQQSSSYASFGLKKKKKAASPSVTTPPVLLRGGSLTTATSPPQGVQGSVTVSEPGPTSPPLLSPTTAMAQKLPSVPSFYRDTLEETPDSDKKDAKQEDGRDSPPTLDLMAPLDCQAEPRKEQDMDTSKTDEPLLDFGNAEDFQEANVEEPPKSTKPKKRVSWARESQMEQIFYFEMDENERENVNRPKSFSDLKREEMMLDRRAIESGKRFTNDTMVEVLQWKLPKLIDNAIVVVDSGCNSVERQIQMEREQSVLCALFFNKVPDTPNEPDPEIPSEEEDIKVIPLEDENGSCTEYEHTYNFNDPSSLPYDPEFGALPLQGQNPQHGAAGGHLANGHAGGAGMGGPPPGLHGNLAGQGSGSMGHMMSSLPPGISHILHVLKQQAQETRDPIMQNLQGMLSNVLQTTNPQDSGMLVDRILNALEPFMNQIPGLSNLINSVKGNGGMDFPVGGAAGAGAGGPGGRFLGHPAGPGGPMSGGNPRHGLLGSAPPGFNMEAAASGNMRPPLGMSAGPMSMMNNGGSNFGMGMGGPPPGHWRGGGGGGGRSRPFKRGHHRGNTVCTFFVKTRNCKYGESCQFLHPNS</sequence>
<feature type="region of interest" description="Disordered" evidence="16">
    <location>
        <begin position="410"/>
        <end position="507"/>
    </location>
</feature>
<dbReference type="OrthoDB" id="2138378at2759"/>
<dbReference type="Pfam" id="PF08711">
    <property type="entry name" value="Med26"/>
    <property type="match status" value="1"/>
</dbReference>
<keyword evidence="4" id="KW-0158">Chromosome</keyword>
<dbReference type="Proteomes" id="UP000271974">
    <property type="component" value="Unassembled WGS sequence"/>
</dbReference>
<dbReference type="PROSITE" id="PS51319">
    <property type="entry name" value="TFIIS_N"/>
    <property type="match status" value="1"/>
</dbReference>
<evidence type="ECO:0000259" key="18">
    <source>
        <dbReference type="PROSITE" id="PS51319"/>
    </source>
</evidence>
<evidence type="ECO:0000256" key="8">
    <source>
        <dbReference type="ARBA" id="ARBA00022723"/>
    </source>
</evidence>
<feature type="compositionally biased region" description="Low complexity" evidence="16">
    <location>
        <begin position="240"/>
        <end position="252"/>
    </location>
</feature>
<dbReference type="SUPFAM" id="SSF47676">
    <property type="entry name" value="Conserved domain common to transcription factors TFIIS, elongin A, CRSP70"/>
    <property type="match status" value="1"/>
</dbReference>
<dbReference type="GO" id="GO:0008270">
    <property type="term" value="F:zinc ion binding"/>
    <property type="evidence" value="ECO:0007669"/>
    <property type="project" value="UniProtKB-KW"/>
</dbReference>
<keyword evidence="7" id="KW-0597">Phosphoprotein</keyword>
<dbReference type="GO" id="GO:0008157">
    <property type="term" value="F:protein phosphatase 1 binding"/>
    <property type="evidence" value="ECO:0007669"/>
    <property type="project" value="TreeGrafter"/>
</dbReference>
<gene>
    <name evidence="19" type="ORF">EGW08_018501</name>
</gene>
<reference evidence="19 20" key="1">
    <citation type="submission" date="2019-01" db="EMBL/GenBank/DDBJ databases">
        <title>A draft genome assembly of the solar-powered sea slug Elysia chlorotica.</title>
        <authorList>
            <person name="Cai H."/>
            <person name="Li Q."/>
            <person name="Fang X."/>
            <person name="Li J."/>
            <person name="Curtis N.E."/>
            <person name="Altenburger A."/>
            <person name="Shibata T."/>
            <person name="Feng M."/>
            <person name="Maeda T."/>
            <person name="Schwartz J.A."/>
            <person name="Shigenobu S."/>
            <person name="Lundholm N."/>
            <person name="Nishiyama T."/>
            <person name="Yang H."/>
            <person name="Hasebe M."/>
            <person name="Li S."/>
            <person name="Pierce S.K."/>
            <person name="Wang J."/>
        </authorList>
    </citation>
    <scope>NUCLEOTIDE SEQUENCE [LARGE SCALE GENOMIC DNA]</scope>
    <source>
        <strain evidence="19">EC2010</strain>
        <tissue evidence="19">Whole organism of an adult</tissue>
    </source>
</reference>
<evidence type="ECO:0000256" key="5">
    <source>
        <dbReference type="ARBA" id="ARBA00022481"/>
    </source>
</evidence>
<evidence type="ECO:0000256" key="7">
    <source>
        <dbReference type="ARBA" id="ARBA00022553"/>
    </source>
</evidence>
<dbReference type="GO" id="GO:0005634">
    <property type="term" value="C:nucleus"/>
    <property type="evidence" value="ECO:0007669"/>
    <property type="project" value="UniProtKB-SubCell"/>
</dbReference>
<keyword evidence="12 14" id="KW-0539">Nucleus</keyword>
<dbReference type="PROSITE" id="PS50103">
    <property type="entry name" value="ZF_C3H1"/>
    <property type="match status" value="1"/>
</dbReference>
<evidence type="ECO:0000256" key="11">
    <source>
        <dbReference type="ARBA" id="ARBA00022843"/>
    </source>
</evidence>
<feature type="compositionally biased region" description="Basic and acidic residues" evidence="16">
    <location>
        <begin position="485"/>
        <end position="498"/>
    </location>
</feature>
<dbReference type="AlphaFoldDB" id="A0A433SWR0"/>
<evidence type="ECO:0000256" key="10">
    <source>
        <dbReference type="ARBA" id="ARBA00022833"/>
    </source>
</evidence>
<evidence type="ECO:0000256" key="14">
    <source>
        <dbReference type="PROSITE-ProRule" id="PRU00649"/>
    </source>
</evidence>
<feature type="region of interest" description="Disordered" evidence="16">
    <location>
        <begin position="719"/>
        <end position="756"/>
    </location>
</feature>
<dbReference type="InterPro" id="IPR003617">
    <property type="entry name" value="TFIIS/CRSP70_N_sub"/>
</dbReference>
<feature type="compositionally biased region" description="Polar residues" evidence="16">
    <location>
        <begin position="431"/>
        <end position="448"/>
    </location>
</feature>
<dbReference type="InterPro" id="IPR036855">
    <property type="entry name" value="Znf_CCCH_sf"/>
</dbReference>
<feature type="domain" description="C3H1-type" evidence="17">
    <location>
        <begin position="951"/>
        <end position="978"/>
    </location>
</feature>
<keyword evidence="6" id="KW-1017">Isopeptide bond</keyword>
<feature type="compositionally biased region" description="Basic and acidic residues" evidence="16">
    <location>
        <begin position="267"/>
        <end position="281"/>
    </location>
</feature>
<keyword evidence="10 15" id="KW-0862">Zinc</keyword>
<evidence type="ECO:0000313" key="20">
    <source>
        <dbReference type="Proteomes" id="UP000271974"/>
    </source>
</evidence>
<feature type="zinc finger region" description="C3H1-type" evidence="15">
    <location>
        <begin position="951"/>
        <end position="978"/>
    </location>
</feature>
<dbReference type="GO" id="GO:0000785">
    <property type="term" value="C:chromatin"/>
    <property type="evidence" value="ECO:0007669"/>
    <property type="project" value="TreeGrafter"/>
</dbReference>
<keyword evidence="20" id="KW-1185">Reference proteome</keyword>
<feature type="compositionally biased region" description="Basic and acidic residues" evidence="16">
    <location>
        <begin position="164"/>
        <end position="239"/>
    </location>
</feature>
<keyword evidence="5" id="KW-0488">Methylation</keyword>
<evidence type="ECO:0000256" key="4">
    <source>
        <dbReference type="ARBA" id="ARBA00022454"/>
    </source>
</evidence>
<keyword evidence="9 15" id="KW-0863">Zinc-finger</keyword>
<feature type="region of interest" description="Disordered" evidence="16">
    <location>
        <begin position="328"/>
        <end position="368"/>
    </location>
</feature>
<dbReference type="EMBL" id="RQTK01000905">
    <property type="protein sequence ID" value="RUS73740.1"/>
    <property type="molecule type" value="Genomic_DNA"/>
</dbReference>
<protein>
    <recommendedName>
        <fullName evidence="3">Serine/threonine-protein phosphatase 1 regulatory subunit 10</fullName>
    </recommendedName>
</protein>
<comment type="subunit">
    <text evidence="13">Component of the PNUTS-PP1 complex (also named PTW/PP1 complex), composed of PPP1R10/PNUTS, TOX4, WDR82, and PPP1CA (or PPP1CB or PPP1CC).</text>
</comment>
<feature type="compositionally biased region" description="Low complexity" evidence="16">
    <location>
        <begin position="356"/>
        <end position="366"/>
    </location>
</feature>
<proteinExistence type="predicted"/>
<dbReference type="GO" id="GO:0072357">
    <property type="term" value="C:PTW/PP1 phosphatase complex"/>
    <property type="evidence" value="ECO:0007669"/>
    <property type="project" value="TreeGrafter"/>
</dbReference>
<evidence type="ECO:0000256" key="15">
    <source>
        <dbReference type="PROSITE-ProRule" id="PRU00723"/>
    </source>
</evidence>
<name>A0A433SWR0_ELYCH</name>
<dbReference type="PANTHER" id="PTHR46557:SF1">
    <property type="entry name" value="SERINE_THREONINE-PROTEIN PHOSPHATASE 1 REGULATORY SUBUNIT 10"/>
    <property type="match status" value="1"/>
</dbReference>
<evidence type="ECO:0000256" key="16">
    <source>
        <dbReference type="SAM" id="MobiDB-lite"/>
    </source>
</evidence>
<accession>A0A433SWR0</accession>
<feature type="region of interest" description="Disordered" evidence="16">
    <location>
        <begin position="148"/>
        <end position="301"/>
    </location>
</feature>
<comment type="caution">
    <text evidence="19">The sequence shown here is derived from an EMBL/GenBank/DDBJ whole genome shotgun (WGS) entry which is preliminary data.</text>
</comment>
<dbReference type="Pfam" id="PF00642">
    <property type="entry name" value="zf-CCCH"/>
    <property type="match status" value="1"/>
</dbReference>
<dbReference type="InterPro" id="IPR000571">
    <property type="entry name" value="Znf_CCCH"/>
</dbReference>
<dbReference type="SMART" id="SM00509">
    <property type="entry name" value="TFS2N"/>
    <property type="match status" value="1"/>
</dbReference>
<dbReference type="SMART" id="SM00356">
    <property type="entry name" value="ZnF_C3H1"/>
    <property type="match status" value="1"/>
</dbReference>
<dbReference type="InterPro" id="IPR017923">
    <property type="entry name" value="TFIIS_N"/>
</dbReference>
<feature type="domain" description="TFIIS N-terminal" evidence="18">
    <location>
        <begin position="71"/>
        <end position="145"/>
    </location>
</feature>
<evidence type="ECO:0000256" key="12">
    <source>
        <dbReference type="ARBA" id="ARBA00023242"/>
    </source>
</evidence>
<dbReference type="STRING" id="188477.A0A433SWR0"/>
<evidence type="ECO:0000256" key="13">
    <source>
        <dbReference type="ARBA" id="ARBA00093575"/>
    </source>
</evidence>
<dbReference type="SUPFAM" id="SSF90229">
    <property type="entry name" value="CCCH zinc finger"/>
    <property type="match status" value="1"/>
</dbReference>
<evidence type="ECO:0000256" key="1">
    <source>
        <dbReference type="ARBA" id="ARBA00004123"/>
    </source>
</evidence>
<comment type="subcellular location">
    <subcellularLocation>
        <location evidence="2">Chromosome</location>
    </subcellularLocation>
    <subcellularLocation>
        <location evidence="1 14">Nucleus</location>
    </subcellularLocation>
</comment>
<keyword evidence="11" id="KW-0832">Ubl conjugation</keyword>
<evidence type="ECO:0000256" key="3">
    <source>
        <dbReference type="ARBA" id="ARBA00022330"/>
    </source>
</evidence>
<keyword evidence="8 15" id="KW-0479">Metal-binding</keyword>
<dbReference type="PANTHER" id="PTHR46557">
    <property type="entry name" value="SERINE/THREONINE-PROTEIN PHOSPHATASE 1 REGULATORY SUBUNIT 10-RELATED"/>
    <property type="match status" value="1"/>
</dbReference>
<feature type="compositionally biased region" description="Basic and acidic residues" evidence="16">
    <location>
        <begin position="336"/>
        <end position="345"/>
    </location>
</feature>
<evidence type="ECO:0000256" key="6">
    <source>
        <dbReference type="ARBA" id="ARBA00022499"/>
    </source>
</evidence>
<organism evidence="19 20">
    <name type="scientific">Elysia chlorotica</name>
    <name type="common">Eastern emerald elysia</name>
    <name type="synonym">Sea slug</name>
    <dbReference type="NCBI Taxonomy" id="188477"/>
    <lineage>
        <taxon>Eukaryota</taxon>
        <taxon>Metazoa</taxon>
        <taxon>Spiralia</taxon>
        <taxon>Lophotrochozoa</taxon>
        <taxon>Mollusca</taxon>
        <taxon>Gastropoda</taxon>
        <taxon>Heterobranchia</taxon>
        <taxon>Euthyneura</taxon>
        <taxon>Panpulmonata</taxon>
        <taxon>Sacoglossa</taxon>
        <taxon>Placobranchoidea</taxon>
        <taxon>Plakobranchidae</taxon>
        <taxon>Elysia</taxon>
    </lineage>
</organism>